<organism evidence="2 3">
    <name type="scientific">Suillus plorans</name>
    <dbReference type="NCBI Taxonomy" id="116603"/>
    <lineage>
        <taxon>Eukaryota</taxon>
        <taxon>Fungi</taxon>
        <taxon>Dikarya</taxon>
        <taxon>Basidiomycota</taxon>
        <taxon>Agaricomycotina</taxon>
        <taxon>Agaricomycetes</taxon>
        <taxon>Agaricomycetidae</taxon>
        <taxon>Boletales</taxon>
        <taxon>Suillineae</taxon>
        <taxon>Suillaceae</taxon>
        <taxon>Suillus</taxon>
    </lineage>
</organism>
<reference evidence="2" key="1">
    <citation type="journal article" date="2020" name="New Phytol.">
        <title>Comparative genomics reveals dynamic genome evolution in host specialist ectomycorrhizal fungi.</title>
        <authorList>
            <person name="Lofgren L.A."/>
            <person name="Nguyen N.H."/>
            <person name="Vilgalys R."/>
            <person name="Ruytinx J."/>
            <person name="Liao H.L."/>
            <person name="Branco S."/>
            <person name="Kuo A."/>
            <person name="LaButti K."/>
            <person name="Lipzen A."/>
            <person name="Andreopoulos W."/>
            <person name="Pangilinan J."/>
            <person name="Riley R."/>
            <person name="Hundley H."/>
            <person name="Na H."/>
            <person name="Barry K."/>
            <person name="Grigoriev I.V."/>
            <person name="Stajich J.E."/>
            <person name="Kennedy P.G."/>
        </authorList>
    </citation>
    <scope>NUCLEOTIDE SEQUENCE</scope>
    <source>
        <strain evidence="2">S12</strain>
    </source>
</reference>
<dbReference type="Proteomes" id="UP000719766">
    <property type="component" value="Unassembled WGS sequence"/>
</dbReference>
<accession>A0A9P7DQ06</accession>
<dbReference type="OrthoDB" id="2613228at2759"/>
<evidence type="ECO:0000256" key="1">
    <source>
        <dbReference type="SAM" id="MobiDB-lite"/>
    </source>
</evidence>
<dbReference type="AlphaFoldDB" id="A0A9P7DQ06"/>
<comment type="caution">
    <text evidence="2">The sequence shown here is derived from an EMBL/GenBank/DDBJ whole genome shotgun (WGS) entry which is preliminary data.</text>
</comment>
<feature type="region of interest" description="Disordered" evidence="1">
    <location>
        <begin position="107"/>
        <end position="142"/>
    </location>
</feature>
<keyword evidence="3" id="KW-1185">Reference proteome</keyword>
<evidence type="ECO:0000313" key="2">
    <source>
        <dbReference type="EMBL" id="KAG1800218.1"/>
    </source>
</evidence>
<evidence type="ECO:0000313" key="3">
    <source>
        <dbReference type="Proteomes" id="UP000719766"/>
    </source>
</evidence>
<name>A0A9P7DQ06_9AGAM</name>
<protein>
    <submittedName>
        <fullName evidence="2">Uncharacterized protein</fullName>
    </submittedName>
</protein>
<dbReference type="RefSeq" id="XP_041164204.1">
    <property type="nucleotide sequence ID" value="XM_041299733.1"/>
</dbReference>
<dbReference type="GeneID" id="64593497"/>
<gene>
    <name evidence="2" type="ORF">HD556DRAFT_1305013</name>
</gene>
<proteinExistence type="predicted"/>
<sequence length="200" mass="22301">MSDSLPGLDYLSICDDHRPGLRLKSSVNHLPSYTNVRCTRPVGIPDGYKRDALDDLVQVTMDKICEEGLYDKERKKWMKNGREMFDGVDQKGDVMTITRAIQQIAAQHSTAGGPLRSQPRIPTMSTTRIDTPSAAIPNMSESHFRPRGVKDVKIEGGYSTDVFESPQTLEIKRKFRSGVHRSSKMGQDVNGLGSHVRSVL</sequence>
<dbReference type="EMBL" id="JABBWE010000009">
    <property type="protein sequence ID" value="KAG1800218.1"/>
    <property type="molecule type" value="Genomic_DNA"/>
</dbReference>